<comment type="caution">
    <text evidence="6">The sequence shown here is derived from an EMBL/GenBank/DDBJ whole genome shotgun (WGS) entry which is preliminary data.</text>
</comment>
<gene>
    <name evidence="6" type="ORF">DES32_2913</name>
</gene>
<accession>A0A3D9YPY0</accession>
<evidence type="ECO:0000256" key="4">
    <source>
        <dbReference type="ARBA" id="ARBA00023163"/>
    </source>
</evidence>
<dbReference type="InterPro" id="IPR000847">
    <property type="entry name" value="LysR_HTH_N"/>
</dbReference>
<sequence length="334" mass="37397">MNLQQLRSVLAAHRHRLNLTKAASDIFASQSSVSKQIRELETELGFDIFIRKGKRLISLTESGEQVISLIEQAVLATDNVKRFADQYSSDDGGRLVVAMANNLALHFLPPILQRFNRLYPRVTIDLLNTDSRQHFQSVMDGAADIALGSGEIETSSEMITFPAFTWRYVAIVPQNHELANAEALYFGDIAQYPIITYDPRMEGGRQARDAFLSAGLQPNIRITASDAAIIKEYVKLGLGVGIVSEIAINESDRQTLTVLPTQQSFGIRLAKIAIRRNKLLQSFAYRFIEALAPHLPQERIDRALRQGDIYTPSEIPSWPIWTQGLNGTFDVIDR</sequence>
<dbReference type="GO" id="GO:0019344">
    <property type="term" value="P:cysteine biosynthetic process"/>
    <property type="evidence" value="ECO:0007669"/>
    <property type="project" value="TreeGrafter"/>
</dbReference>
<dbReference type="AlphaFoldDB" id="A0A3D9YPY0"/>
<dbReference type="PRINTS" id="PR00039">
    <property type="entry name" value="HTHLYSR"/>
</dbReference>
<evidence type="ECO:0000259" key="5">
    <source>
        <dbReference type="PROSITE" id="PS50931"/>
    </source>
</evidence>
<protein>
    <submittedName>
        <fullName evidence="6">LysR family transcriptional regulator</fullName>
    </submittedName>
</protein>
<keyword evidence="2" id="KW-0805">Transcription regulation</keyword>
<dbReference type="Proteomes" id="UP000256900">
    <property type="component" value="Unassembled WGS sequence"/>
</dbReference>
<dbReference type="RefSeq" id="WP_115837439.1">
    <property type="nucleotide sequence ID" value="NZ_CP025086.1"/>
</dbReference>
<dbReference type="PANTHER" id="PTHR30126:SF6">
    <property type="entry name" value="HTH-TYPE TRANSCRIPTIONAL REGULATOR CYSB-RELATED"/>
    <property type="match status" value="1"/>
</dbReference>
<dbReference type="Gene3D" id="1.10.10.10">
    <property type="entry name" value="Winged helix-like DNA-binding domain superfamily/Winged helix DNA-binding domain"/>
    <property type="match status" value="1"/>
</dbReference>
<proteinExistence type="inferred from homology"/>
<dbReference type="PANTHER" id="PTHR30126">
    <property type="entry name" value="HTH-TYPE TRANSCRIPTIONAL REGULATOR"/>
    <property type="match status" value="1"/>
</dbReference>
<dbReference type="PROSITE" id="PS50931">
    <property type="entry name" value="HTH_LYSR"/>
    <property type="match status" value="1"/>
</dbReference>
<keyword evidence="7" id="KW-1185">Reference proteome</keyword>
<reference evidence="6 7" key="1">
    <citation type="submission" date="2018-08" db="EMBL/GenBank/DDBJ databases">
        <title>Genomic Encyclopedia of Type Strains, Phase IV (KMG-IV): sequencing the most valuable type-strain genomes for metagenomic binning, comparative biology and taxonomic classification.</title>
        <authorList>
            <person name="Goeker M."/>
        </authorList>
    </citation>
    <scope>NUCLEOTIDE SEQUENCE [LARGE SCALE GENOMIC DNA]</scope>
    <source>
        <strain evidence="6 7">BW863</strain>
    </source>
</reference>
<dbReference type="Pfam" id="PF03466">
    <property type="entry name" value="LysR_substrate"/>
    <property type="match status" value="1"/>
</dbReference>
<dbReference type="InterPro" id="IPR005119">
    <property type="entry name" value="LysR_subst-bd"/>
</dbReference>
<dbReference type="SUPFAM" id="SSF46785">
    <property type="entry name" value="Winged helix' DNA-binding domain"/>
    <property type="match status" value="1"/>
</dbReference>
<keyword evidence="4" id="KW-0804">Transcription</keyword>
<evidence type="ECO:0000313" key="6">
    <source>
        <dbReference type="EMBL" id="REF84068.1"/>
    </source>
</evidence>
<evidence type="ECO:0000256" key="2">
    <source>
        <dbReference type="ARBA" id="ARBA00023015"/>
    </source>
</evidence>
<dbReference type="GO" id="GO:0003700">
    <property type="term" value="F:DNA-binding transcription factor activity"/>
    <property type="evidence" value="ECO:0007669"/>
    <property type="project" value="InterPro"/>
</dbReference>
<feature type="domain" description="HTH lysR-type" evidence="5">
    <location>
        <begin position="1"/>
        <end position="59"/>
    </location>
</feature>
<evidence type="ECO:0000313" key="7">
    <source>
        <dbReference type="Proteomes" id="UP000256900"/>
    </source>
</evidence>
<dbReference type="InterPro" id="IPR036388">
    <property type="entry name" value="WH-like_DNA-bd_sf"/>
</dbReference>
<dbReference type="Gene3D" id="3.40.190.10">
    <property type="entry name" value="Periplasmic binding protein-like II"/>
    <property type="match status" value="2"/>
</dbReference>
<dbReference type="GO" id="GO:0000976">
    <property type="term" value="F:transcription cis-regulatory region binding"/>
    <property type="evidence" value="ECO:0007669"/>
    <property type="project" value="TreeGrafter"/>
</dbReference>
<comment type="similarity">
    <text evidence="1">Belongs to the LysR transcriptional regulatory family.</text>
</comment>
<name>A0A3D9YPY0_9HYPH</name>
<dbReference type="EMBL" id="QUMO01000005">
    <property type="protein sequence ID" value="REF84068.1"/>
    <property type="molecule type" value="Genomic_DNA"/>
</dbReference>
<dbReference type="Pfam" id="PF00126">
    <property type="entry name" value="HTH_1"/>
    <property type="match status" value="1"/>
</dbReference>
<dbReference type="InterPro" id="IPR036390">
    <property type="entry name" value="WH_DNA-bd_sf"/>
</dbReference>
<dbReference type="SUPFAM" id="SSF53850">
    <property type="entry name" value="Periplasmic binding protein-like II"/>
    <property type="match status" value="1"/>
</dbReference>
<dbReference type="OrthoDB" id="8437302at2"/>
<organism evidence="6 7">
    <name type="scientific">Methylovirgula ligni</name>
    <dbReference type="NCBI Taxonomy" id="569860"/>
    <lineage>
        <taxon>Bacteria</taxon>
        <taxon>Pseudomonadati</taxon>
        <taxon>Pseudomonadota</taxon>
        <taxon>Alphaproteobacteria</taxon>
        <taxon>Hyphomicrobiales</taxon>
        <taxon>Beijerinckiaceae</taxon>
        <taxon>Methylovirgula</taxon>
    </lineage>
</organism>
<evidence type="ECO:0000256" key="3">
    <source>
        <dbReference type="ARBA" id="ARBA00023125"/>
    </source>
</evidence>
<keyword evidence="3" id="KW-0238">DNA-binding</keyword>
<evidence type="ECO:0000256" key="1">
    <source>
        <dbReference type="ARBA" id="ARBA00009437"/>
    </source>
</evidence>